<comment type="caution">
    <text evidence="1">The sequence shown here is derived from an EMBL/GenBank/DDBJ whole genome shotgun (WGS) entry which is preliminary data.</text>
</comment>
<protein>
    <submittedName>
        <fullName evidence="1">TolB-like 6-bladed beta-propeller domain-containing protein</fullName>
    </submittedName>
</protein>
<organism evidence="1 2">
    <name type="scientific">Belliella filtrata</name>
    <dbReference type="NCBI Taxonomy" id="2923435"/>
    <lineage>
        <taxon>Bacteria</taxon>
        <taxon>Pseudomonadati</taxon>
        <taxon>Bacteroidota</taxon>
        <taxon>Cytophagia</taxon>
        <taxon>Cytophagales</taxon>
        <taxon>Cyclobacteriaceae</taxon>
        <taxon>Belliella</taxon>
    </lineage>
</organism>
<sequence>MKGNDLLASILISITILGCSKNLENPYFDKYVIFDDKGIEQIDLVSTKRLLPELINPFNIAGKEGKYLIVIESSKIPEENRFMHLYDPATLEHISEKGVMGFGPNEIPYVSNIDTGFEENFFWAYSSVDKKISKFSYEDKSPYAVSQYKQPESFFKMIRMLHASDSTYLGRSVDEPNRLVEYHANGERIAGYGNWEPVDSSEPLDNYLFGSLNSGWFIGDESKRYYVFACNHRDRLEIFDYHTKKYVVIDGPDLAIPPYELVGSENNLQLMYDINTNPYRYRDVSITKNYVYALYGGFSEKDYRNTGDLAKTIFVFDFNGKPITILNLDCSLYAISVDETVGKIFGITTDADPNVVEFEIPNLLKK</sequence>
<accession>A0ABS9UUM9</accession>
<dbReference type="PROSITE" id="PS51257">
    <property type="entry name" value="PROKAR_LIPOPROTEIN"/>
    <property type="match status" value="1"/>
</dbReference>
<gene>
    <name evidence="1" type="ORF">MM239_00485</name>
</gene>
<keyword evidence="2" id="KW-1185">Reference proteome</keyword>
<dbReference type="EMBL" id="JAKZGP010000001">
    <property type="protein sequence ID" value="MCH7407856.1"/>
    <property type="molecule type" value="Genomic_DNA"/>
</dbReference>
<dbReference type="Pfam" id="PF15869">
    <property type="entry name" value="TolB_like"/>
    <property type="match status" value="1"/>
</dbReference>
<dbReference type="SUPFAM" id="SSF101898">
    <property type="entry name" value="NHL repeat"/>
    <property type="match status" value="1"/>
</dbReference>
<dbReference type="Proteomes" id="UP001165489">
    <property type="component" value="Unassembled WGS sequence"/>
</dbReference>
<dbReference type="RefSeq" id="WP_241345797.1">
    <property type="nucleotide sequence ID" value="NZ_JAKZGP010000001.1"/>
</dbReference>
<reference evidence="1" key="1">
    <citation type="submission" date="2022-03" db="EMBL/GenBank/DDBJ databases">
        <title>De novo assembled genomes of Belliella spp. (Cyclobacteriaceae) strains.</title>
        <authorList>
            <person name="Szabo A."/>
            <person name="Korponai K."/>
            <person name="Felfoldi T."/>
        </authorList>
    </citation>
    <scope>NUCLEOTIDE SEQUENCE</scope>
    <source>
        <strain evidence="1">DSM 111904</strain>
    </source>
</reference>
<evidence type="ECO:0000313" key="1">
    <source>
        <dbReference type="EMBL" id="MCH7407856.1"/>
    </source>
</evidence>
<evidence type="ECO:0000313" key="2">
    <source>
        <dbReference type="Proteomes" id="UP001165489"/>
    </source>
</evidence>
<proteinExistence type="predicted"/>
<name>A0ABS9UUM9_9BACT</name>